<evidence type="ECO:0000259" key="10">
    <source>
        <dbReference type="PROSITE" id="PS50885"/>
    </source>
</evidence>
<feature type="transmembrane region" description="Helical" evidence="8">
    <location>
        <begin position="165"/>
        <end position="185"/>
    </location>
</feature>
<dbReference type="PANTHER" id="PTHR32089:SF119">
    <property type="entry name" value="METHYL-ACCEPTING CHEMOTAXIS PROTEIN CTPL"/>
    <property type="match status" value="1"/>
</dbReference>
<reference evidence="11 12" key="1">
    <citation type="submission" date="2016-11" db="EMBL/GenBank/DDBJ databases">
        <authorList>
            <person name="Jaros S."/>
            <person name="Januszkiewicz K."/>
            <person name="Wedrychowicz H."/>
        </authorList>
    </citation>
    <scope>NUCLEOTIDE SEQUENCE [LARGE SCALE GENOMIC DNA]</scope>
    <source>
        <strain evidence="11">NVI 5450</strain>
    </source>
</reference>
<evidence type="ECO:0000256" key="3">
    <source>
        <dbReference type="ARBA" id="ARBA00022989"/>
    </source>
</evidence>
<proteinExistence type="inferred from homology"/>
<keyword evidence="2 8" id="KW-0812">Transmembrane</keyword>
<evidence type="ECO:0000256" key="1">
    <source>
        <dbReference type="ARBA" id="ARBA00004141"/>
    </source>
</evidence>
<dbReference type="PANTHER" id="PTHR32089">
    <property type="entry name" value="METHYL-ACCEPTING CHEMOTAXIS PROTEIN MCPB"/>
    <property type="match status" value="1"/>
</dbReference>
<evidence type="ECO:0000256" key="8">
    <source>
        <dbReference type="SAM" id="Phobius"/>
    </source>
</evidence>
<evidence type="ECO:0000256" key="2">
    <source>
        <dbReference type="ARBA" id="ARBA00022692"/>
    </source>
</evidence>
<dbReference type="Gene3D" id="1.10.287.950">
    <property type="entry name" value="Methyl-accepting chemotaxis protein"/>
    <property type="match status" value="1"/>
</dbReference>
<dbReference type="CDD" id="cd11386">
    <property type="entry name" value="MCP_signal"/>
    <property type="match status" value="1"/>
</dbReference>
<dbReference type="InterPro" id="IPR004089">
    <property type="entry name" value="MCPsignal_dom"/>
</dbReference>
<dbReference type="EMBL" id="FPLD01000131">
    <property type="protein sequence ID" value="SGZ17027.1"/>
    <property type="molecule type" value="Genomic_DNA"/>
</dbReference>
<evidence type="ECO:0000256" key="5">
    <source>
        <dbReference type="ARBA" id="ARBA00023224"/>
    </source>
</evidence>
<accession>A0A1L0CIU8</accession>
<dbReference type="RefSeq" id="WP_075496863.1">
    <property type="nucleotide sequence ID" value="NZ_CAWRBC010000115.1"/>
</dbReference>
<dbReference type="PROSITE" id="PS50885">
    <property type="entry name" value="HAMP"/>
    <property type="match status" value="1"/>
</dbReference>
<dbReference type="GO" id="GO:0007165">
    <property type="term" value="P:signal transduction"/>
    <property type="evidence" value="ECO:0007669"/>
    <property type="project" value="UniProtKB-KW"/>
</dbReference>
<feature type="domain" description="HAMP" evidence="10">
    <location>
        <begin position="186"/>
        <end position="239"/>
    </location>
</feature>
<dbReference type="Pfam" id="PF00672">
    <property type="entry name" value="HAMP"/>
    <property type="match status" value="1"/>
</dbReference>
<organism evidence="11 12">
    <name type="scientific">Moritella viscosa</name>
    <dbReference type="NCBI Taxonomy" id="80854"/>
    <lineage>
        <taxon>Bacteria</taxon>
        <taxon>Pseudomonadati</taxon>
        <taxon>Pseudomonadota</taxon>
        <taxon>Gammaproteobacteria</taxon>
        <taxon>Alteromonadales</taxon>
        <taxon>Moritellaceae</taxon>
        <taxon>Moritella</taxon>
    </lineage>
</organism>
<evidence type="ECO:0000313" key="12">
    <source>
        <dbReference type="Proteomes" id="UP000183794"/>
    </source>
</evidence>
<evidence type="ECO:0000256" key="4">
    <source>
        <dbReference type="ARBA" id="ARBA00023136"/>
    </source>
</evidence>
<dbReference type="SUPFAM" id="SSF58104">
    <property type="entry name" value="Methyl-accepting chemotaxis protein (MCP) signaling domain"/>
    <property type="match status" value="1"/>
</dbReference>
<dbReference type="FunFam" id="1.10.287.950:FF:000001">
    <property type="entry name" value="Methyl-accepting chemotaxis sensory transducer"/>
    <property type="match status" value="1"/>
</dbReference>
<dbReference type="Proteomes" id="UP000183794">
    <property type="component" value="Unassembled WGS sequence"/>
</dbReference>
<evidence type="ECO:0000259" key="9">
    <source>
        <dbReference type="PROSITE" id="PS50111"/>
    </source>
</evidence>
<dbReference type="OrthoDB" id="49457at2"/>
<keyword evidence="3 8" id="KW-1133">Transmembrane helix</keyword>
<dbReference type="AlphaFoldDB" id="A0A1L0CIU8"/>
<protein>
    <submittedName>
        <fullName evidence="11">Hypothetical methyl-accepting chemotaxis protein</fullName>
    </submittedName>
</protein>
<dbReference type="GO" id="GO:0006935">
    <property type="term" value="P:chemotaxis"/>
    <property type="evidence" value="ECO:0007669"/>
    <property type="project" value="InterPro"/>
</dbReference>
<dbReference type="GO" id="GO:0016020">
    <property type="term" value="C:membrane"/>
    <property type="evidence" value="ECO:0007669"/>
    <property type="project" value="UniProtKB-SubCell"/>
</dbReference>
<comment type="similarity">
    <text evidence="6">Belongs to the methyl-accepting chemotaxis (MCP) protein family.</text>
</comment>
<dbReference type="InterPro" id="IPR004090">
    <property type="entry name" value="Chemotax_Me-accpt_rcpt"/>
</dbReference>
<dbReference type="GO" id="GO:0004888">
    <property type="term" value="F:transmembrane signaling receptor activity"/>
    <property type="evidence" value="ECO:0007669"/>
    <property type="project" value="InterPro"/>
</dbReference>
<evidence type="ECO:0000256" key="7">
    <source>
        <dbReference type="PROSITE-ProRule" id="PRU00284"/>
    </source>
</evidence>
<dbReference type="PRINTS" id="PR00260">
    <property type="entry name" value="CHEMTRNSDUCR"/>
</dbReference>
<dbReference type="PROSITE" id="PS50111">
    <property type="entry name" value="CHEMOTAXIS_TRANSDUC_2"/>
    <property type="match status" value="1"/>
</dbReference>
<dbReference type="SMART" id="SM00304">
    <property type="entry name" value="HAMP"/>
    <property type="match status" value="2"/>
</dbReference>
<sequence>MIINGAFPASKLNNIENSWHAYHHNVVKRQELLMEIKENFGYGGLIHNFKNYVLRATPKYATRVSQRYLAVSQRIAEYRTIPSLSKEEREALDNIEAVANKYRNMLEVIIPMVEGGKSITSIDSIVKIDDAPALTAFDILNGHYHDLSSSTIENMESDIAMAKRVVIGTVFLITVLLTIGNFHMYRLTVVRIIQLKNAIVRSNNNRDLSVRSSIKGSDEITDTAEAFNELMSATQQAITLFSASADEVAVAATQLSTLSINTNQLMEQQQNETEQVATAMNEMSATVQDVVNNISNAANSAREANDIASNAGGVVSESIVGIGSLADQIGYTAGVITQLENETTEISVILDDICGIADQTNLLALNAAIEAARAGEQGGGFAVVADEVRNLAQRTQGATEKIQKLIIRLQNGAKDSVQAMDSGKNQSLVCVNQAGETGSAFDNIIRTIGNISDMTQQIASASEEQSVATEEMNRNIINIHQASEKTSSSSNEIEQSCQRLATLSSELKETVNKFQV</sequence>
<evidence type="ECO:0000256" key="6">
    <source>
        <dbReference type="ARBA" id="ARBA00029447"/>
    </source>
</evidence>
<dbReference type="InterPro" id="IPR003660">
    <property type="entry name" value="HAMP_dom"/>
</dbReference>
<keyword evidence="4 8" id="KW-0472">Membrane</keyword>
<dbReference type="SMART" id="SM00283">
    <property type="entry name" value="MA"/>
    <property type="match status" value="1"/>
</dbReference>
<dbReference type="Pfam" id="PF00015">
    <property type="entry name" value="MCPsignal"/>
    <property type="match status" value="1"/>
</dbReference>
<feature type="domain" description="Methyl-accepting transducer" evidence="9">
    <location>
        <begin position="244"/>
        <end position="480"/>
    </location>
</feature>
<evidence type="ECO:0000313" key="11">
    <source>
        <dbReference type="EMBL" id="SGZ17027.1"/>
    </source>
</evidence>
<gene>
    <name evidence="11" type="ORF">NVI5450_4447</name>
</gene>
<keyword evidence="5 7" id="KW-0807">Transducer</keyword>
<name>A0A1L0CIU8_9GAMM</name>
<comment type="subcellular location">
    <subcellularLocation>
        <location evidence="1">Membrane</location>
        <topology evidence="1">Multi-pass membrane protein</topology>
    </subcellularLocation>
</comment>